<dbReference type="Gene3D" id="3.30.710.10">
    <property type="entry name" value="Potassium Channel Kv1.1, Chain A"/>
    <property type="match status" value="1"/>
</dbReference>
<sequence length="336" mass="37100">MSFAGVSAIANGELLGSGTSPTFNAYAASGYHLLVVQGYSIKRGLIESHSFTIGGQRWCIHYMPQHGDNVGSITLFLSLVESTKEPIKAQFEFSFVNQTDKQEPASIHDSEIFEFRTSKLKVIEREALEKHLKDDSFTIRCDIVVVNPTCSTSRFVAVPPSNMQQNFTDLLLAGQGTDVVFCVGGKTITAHRCVLAARSTVFRAALFGPMQEGMSSSIVQIDDMDAPVFKAMLEFIYGDTLHAMKESKDEVMVLLQHLLVAADRYNLQRLRLMCEKNLCEHIGVDTVTSILALAEQHGCHGLKKACCEFLRCPDNLRAVVDTDGFDHLCRSCPPLL</sequence>
<dbReference type="CDD" id="cd00121">
    <property type="entry name" value="MATH"/>
    <property type="match status" value="1"/>
</dbReference>
<proteinExistence type="inferred from homology"/>
<evidence type="ECO:0000313" key="5">
    <source>
        <dbReference type="EnsemblPlants" id="TraesCS7B02G470900.1.cds1"/>
    </source>
</evidence>
<dbReference type="GO" id="GO:0016567">
    <property type="term" value="P:protein ubiquitination"/>
    <property type="evidence" value="ECO:0007669"/>
    <property type="project" value="InterPro"/>
</dbReference>
<dbReference type="OMA" id="IESHSFT"/>
<dbReference type="KEGG" id="taes:123160788"/>
<dbReference type="Pfam" id="PF00651">
    <property type="entry name" value="BTB"/>
    <property type="match status" value="1"/>
</dbReference>
<feature type="domain" description="BTB" evidence="3">
    <location>
        <begin position="177"/>
        <end position="245"/>
    </location>
</feature>
<dbReference type="OrthoDB" id="602635at2759"/>
<reference evidence="5" key="2">
    <citation type="submission" date="2018-10" db="UniProtKB">
        <authorList>
            <consortium name="EnsemblPlants"/>
        </authorList>
    </citation>
    <scope>IDENTIFICATION</scope>
</reference>
<dbReference type="PANTHER" id="PTHR26379:SF381">
    <property type="entry name" value="OS10G0429300 PROTEIN"/>
    <property type="match status" value="1"/>
</dbReference>
<protein>
    <recommendedName>
        <fullName evidence="7">BTB domain-containing protein</fullName>
    </recommendedName>
</protein>
<dbReference type="InterPro" id="IPR002083">
    <property type="entry name" value="MATH/TRAF_dom"/>
</dbReference>
<dbReference type="SUPFAM" id="SSF49599">
    <property type="entry name" value="TRAF domain-like"/>
    <property type="match status" value="1"/>
</dbReference>
<dbReference type="InterPro" id="IPR000210">
    <property type="entry name" value="BTB/POZ_dom"/>
</dbReference>
<dbReference type="SUPFAM" id="SSF54695">
    <property type="entry name" value="POZ domain"/>
    <property type="match status" value="1"/>
</dbReference>
<dbReference type="PANTHER" id="PTHR26379">
    <property type="entry name" value="BTB/POZ AND MATH DOMAIN-CONTAINING PROTEIN 1"/>
    <property type="match status" value="1"/>
</dbReference>
<dbReference type="Pfam" id="PF22486">
    <property type="entry name" value="MATH_2"/>
    <property type="match status" value="1"/>
</dbReference>
<dbReference type="Gramene" id="TraesCS7B03G1265600.1">
    <property type="protein sequence ID" value="TraesCS7B03G1265600.1.CDS1"/>
    <property type="gene ID" value="TraesCS7B03G1265600"/>
</dbReference>
<dbReference type="Gramene" id="TraesSYM7B03G04312030.1">
    <property type="protein sequence ID" value="TraesSYM7B03G04312030.1.CDS1"/>
    <property type="gene ID" value="TraesSYM7B03G04312030"/>
</dbReference>
<dbReference type="SMART" id="SM00225">
    <property type="entry name" value="BTB"/>
    <property type="match status" value="1"/>
</dbReference>
<comment type="pathway">
    <text evidence="1">Protein modification; protein ubiquitination.</text>
</comment>
<evidence type="ECO:0000259" key="4">
    <source>
        <dbReference type="PROSITE" id="PS50144"/>
    </source>
</evidence>
<feature type="domain" description="MATH" evidence="4">
    <location>
        <begin position="29"/>
        <end position="143"/>
    </location>
</feature>
<dbReference type="Gene3D" id="1.25.40.420">
    <property type="match status" value="1"/>
</dbReference>
<dbReference type="AlphaFoldDB" id="A0A3B6STZ7"/>
<evidence type="ECO:0008006" key="7">
    <source>
        <dbReference type="Google" id="ProtNLM"/>
    </source>
</evidence>
<dbReference type="Gramene" id="TraesCS7B02G470900.1">
    <property type="protein sequence ID" value="TraesCS7B02G470900.1.cds1"/>
    <property type="gene ID" value="TraesCS7B02G470900"/>
</dbReference>
<accession>A0A3B6STZ7</accession>
<dbReference type="PROSITE" id="PS50097">
    <property type="entry name" value="BTB"/>
    <property type="match status" value="1"/>
</dbReference>
<name>A0A3B6STZ7_WHEAT</name>
<evidence type="ECO:0000256" key="2">
    <source>
        <dbReference type="ARBA" id="ARBA00010846"/>
    </source>
</evidence>
<comment type="similarity">
    <text evidence="2">Belongs to the Tdpoz family.</text>
</comment>
<evidence type="ECO:0000259" key="3">
    <source>
        <dbReference type="PROSITE" id="PS50097"/>
    </source>
</evidence>
<dbReference type="GeneID" id="123160788"/>
<dbReference type="Pfam" id="PF24570">
    <property type="entry name" value="BACK_BPM_SPOP"/>
    <property type="match status" value="1"/>
</dbReference>
<dbReference type="STRING" id="4565.A0A3B6STZ7"/>
<keyword evidence="6" id="KW-1185">Reference proteome</keyword>
<evidence type="ECO:0000256" key="1">
    <source>
        <dbReference type="ARBA" id="ARBA00004906"/>
    </source>
</evidence>
<dbReference type="InterPro" id="IPR011333">
    <property type="entry name" value="SKP1/BTB/POZ_sf"/>
</dbReference>
<dbReference type="Gramene" id="TraesLAC7B03G04206680.1">
    <property type="protein sequence ID" value="TraesLAC7B03G04206680.1.CDS1"/>
    <property type="gene ID" value="TraesLAC7B03G04206680"/>
</dbReference>
<dbReference type="Proteomes" id="UP000019116">
    <property type="component" value="Chromosome 7B"/>
</dbReference>
<gene>
    <name evidence="5" type="primary">LOC123160788</name>
</gene>
<dbReference type="InterPro" id="IPR008974">
    <property type="entry name" value="TRAF-like"/>
</dbReference>
<evidence type="ECO:0000313" key="6">
    <source>
        <dbReference type="Proteomes" id="UP000019116"/>
    </source>
</evidence>
<dbReference type="InterPro" id="IPR056423">
    <property type="entry name" value="BACK_BPM_SPOP"/>
</dbReference>
<reference evidence="5" key="1">
    <citation type="submission" date="2018-08" db="EMBL/GenBank/DDBJ databases">
        <authorList>
            <person name="Rossello M."/>
        </authorList>
    </citation>
    <scope>NUCLEOTIDE SEQUENCE [LARGE SCALE GENOMIC DNA]</scope>
    <source>
        <strain evidence="5">cv. Chinese Spring</strain>
    </source>
</reference>
<dbReference type="RefSeq" id="XP_044434555.1">
    <property type="nucleotide sequence ID" value="XM_044578620.1"/>
</dbReference>
<dbReference type="EnsemblPlants" id="TraesCS7B02G470900.1">
    <property type="protein sequence ID" value="TraesCS7B02G470900.1.cds1"/>
    <property type="gene ID" value="TraesCS7B02G470900"/>
</dbReference>
<organism evidence="5">
    <name type="scientific">Triticum aestivum</name>
    <name type="common">Wheat</name>
    <dbReference type="NCBI Taxonomy" id="4565"/>
    <lineage>
        <taxon>Eukaryota</taxon>
        <taxon>Viridiplantae</taxon>
        <taxon>Streptophyta</taxon>
        <taxon>Embryophyta</taxon>
        <taxon>Tracheophyta</taxon>
        <taxon>Spermatophyta</taxon>
        <taxon>Magnoliopsida</taxon>
        <taxon>Liliopsida</taxon>
        <taxon>Poales</taxon>
        <taxon>Poaceae</taxon>
        <taxon>BOP clade</taxon>
        <taxon>Pooideae</taxon>
        <taxon>Triticodae</taxon>
        <taxon>Triticeae</taxon>
        <taxon>Triticinae</taxon>
        <taxon>Triticum</taxon>
    </lineage>
</organism>
<dbReference type="InterPro" id="IPR045005">
    <property type="entry name" value="BPM1-6"/>
</dbReference>
<dbReference type="Gene3D" id="2.60.210.10">
    <property type="entry name" value="Apoptosis, Tumor Necrosis Factor Receptor Associated Protein 2, Chain A"/>
    <property type="match status" value="1"/>
</dbReference>
<dbReference type="SMR" id="A0A3B6STZ7"/>
<dbReference type="PROSITE" id="PS50144">
    <property type="entry name" value="MATH"/>
    <property type="match status" value="1"/>
</dbReference>